<sequence length="147" mass="15363">MLQGNRDEVNVKSLFRLTRALLPGMIDRGHRVIVNVASIASCFAGGGGAAYTSSKHAVLGFTRQLSYDYGRKGIRANAICPGMIETTVTEQVVADPESKLVKALASVPAGRLGHARDIANVSLFLAGPGAAFIHGATIMVDGGLTIK</sequence>
<dbReference type="SUPFAM" id="SSF51735">
    <property type="entry name" value="NAD(P)-binding Rossmann-fold domains"/>
    <property type="match status" value="1"/>
</dbReference>
<evidence type="ECO:0000256" key="1">
    <source>
        <dbReference type="ARBA" id="ARBA00006484"/>
    </source>
</evidence>
<dbReference type="CDD" id="cd05233">
    <property type="entry name" value="SDR_c"/>
    <property type="match status" value="1"/>
</dbReference>
<keyword evidence="4" id="KW-1185">Reference proteome</keyword>
<comment type="similarity">
    <text evidence="1">Belongs to the short-chain dehydrogenases/reductases (SDR) family.</text>
</comment>
<evidence type="ECO:0000313" key="4">
    <source>
        <dbReference type="Proteomes" id="UP000648914"/>
    </source>
</evidence>
<dbReference type="Pfam" id="PF13561">
    <property type="entry name" value="adh_short_C2"/>
    <property type="match status" value="1"/>
</dbReference>
<proteinExistence type="inferred from homology"/>
<dbReference type="PANTHER" id="PTHR24321:SF8">
    <property type="entry name" value="ESTRADIOL 17-BETA-DEHYDROGENASE 8-RELATED"/>
    <property type="match status" value="1"/>
</dbReference>
<dbReference type="InterPro" id="IPR020904">
    <property type="entry name" value="Sc_DH/Rdtase_CS"/>
</dbReference>
<dbReference type="EMBL" id="JAEILG010000063">
    <property type="protein sequence ID" value="MBI6567079.1"/>
    <property type="molecule type" value="Genomic_DNA"/>
</dbReference>
<reference evidence="3 4" key="1">
    <citation type="submission" date="2020-12" db="EMBL/GenBank/DDBJ databases">
        <title>Comparative genomic insights into the epidemiology and virulence of plant pathogenic Pseudomonads from Turkey.</title>
        <authorList>
            <person name="Dillon M."/>
            <person name="Ruiz-Bedoya T."/>
            <person name="Bendalovic-Torma C."/>
            <person name="Guttman K.M."/>
            <person name="Kwak H."/>
            <person name="Middleton M.A."/>
            <person name="Wang P.W."/>
            <person name="Horuz S."/>
            <person name="Aysan Y."/>
            <person name="Guttman D.S."/>
        </authorList>
    </citation>
    <scope>NUCLEOTIDE SEQUENCE [LARGE SCALE GENOMIC DNA]</scope>
    <source>
        <strain evidence="3 4">S5_IA_2b</strain>
    </source>
</reference>
<dbReference type="InterPro" id="IPR036291">
    <property type="entry name" value="NAD(P)-bd_dom_sf"/>
</dbReference>
<accession>A0ABS0UNA7</accession>
<evidence type="ECO:0000313" key="3">
    <source>
        <dbReference type="EMBL" id="MBI6567079.1"/>
    </source>
</evidence>
<name>A0ABS0UNA7_9PSED</name>
<dbReference type="RefSeq" id="WP_198719704.1">
    <property type="nucleotide sequence ID" value="NZ_JAEIKU010000042.1"/>
</dbReference>
<organism evidence="3 4">
    <name type="scientific">Pseudomonas synxantha</name>
    <dbReference type="NCBI Taxonomy" id="47883"/>
    <lineage>
        <taxon>Bacteria</taxon>
        <taxon>Pseudomonadati</taxon>
        <taxon>Pseudomonadota</taxon>
        <taxon>Gammaproteobacteria</taxon>
        <taxon>Pseudomonadales</taxon>
        <taxon>Pseudomonadaceae</taxon>
        <taxon>Pseudomonas</taxon>
    </lineage>
</organism>
<dbReference type="Gene3D" id="3.40.50.720">
    <property type="entry name" value="NAD(P)-binding Rossmann-like Domain"/>
    <property type="match status" value="1"/>
</dbReference>
<dbReference type="Proteomes" id="UP000648914">
    <property type="component" value="Unassembled WGS sequence"/>
</dbReference>
<keyword evidence="2" id="KW-0560">Oxidoreductase</keyword>
<dbReference type="InterPro" id="IPR002347">
    <property type="entry name" value="SDR_fam"/>
</dbReference>
<dbReference type="PROSITE" id="PS00061">
    <property type="entry name" value="ADH_SHORT"/>
    <property type="match status" value="1"/>
</dbReference>
<comment type="caution">
    <text evidence="3">The sequence shown here is derived from an EMBL/GenBank/DDBJ whole genome shotgun (WGS) entry which is preliminary data.</text>
</comment>
<dbReference type="PANTHER" id="PTHR24321">
    <property type="entry name" value="DEHYDROGENASES, SHORT CHAIN"/>
    <property type="match status" value="1"/>
</dbReference>
<gene>
    <name evidence="3" type="ORF">YA0852_23585</name>
</gene>
<evidence type="ECO:0000256" key="2">
    <source>
        <dbReference type="ARBA" id="ARBA00023002"/>
    </source>
</evidence>
<dbReference type="PRINTS" id="PR00081">
    <property type="entry name" value="GDHRDH"/>
</dbReference>
<protein>
    <submittedName>
        <fullName evidence="3">SDR family oxidoreductase</fullName>
    </submittedName>
</protein>